<dbReference type="Proteomes" id="UP001501588">
    <property type="component" value="Unassembled WGS sequence"/>
</dbReference>
<keyword evidence="3" id="KW-0547">Nucleotide-binding</keyword>
<evidence type="ECO:0000256" key="1">
    <source>
        <dbReference type="ARBA" id="ARBA00022679"/>
    </source>
</evidence>
<dbReference type="Gene3D" id="3.40.367.20">
    <property type="match status" value="1"/>
</dbReference>
<evidence type="ECO:0000313" key="6">
    <source>
        <dbReference type="Proteomes" id="UP001501588"/>
    </source>
</evidence>
<dbReference type="SUPFAM" id="SSF53067">
    <property type="entry name" value="Actin-like ATPase domain"/>
    <property type="match status" value="1"/>
</dbReference>
<keyword evidence="2 3" id="KW-0418">Kinase</keyword>
<dbReference type="PANTHER" id="PTHR47690:SF1">
    <property type="entry name" value="GLUCOKINASE"/>
    <property type="match status" value="1"/>
</dbReference>
<keyword evidence="3" id="KW-0067">ATP-binding</keyword>
<keyword evidence="1 3" id="KW-0808">Transferase</keyword>
<dbReference type="CDD" id="cd24008">
    <property type="entry name" value="ASKHA_NBD_GLK"/>
    <property type="match status" value="1"/>
</dbReference>
<dbReference type="InterPro" id="IPR050201">
    <property type="entry name" value="Bacterial_glucokinase"/>
</dbReference>
<keyword evidence="6" id="KW-1185">Reference proteome</keyword>
<dbReference type="InterPro" id="IPR043129">
    <property type="entry name" value="ATPase_NBD"/>
</dbReference>
<comment type="caution">
    <text evidence="5">The sequence shown here is derived from an EMBL/GenBank/DDBJ whole genome shotgun (WGS) entry which is preliminary data.</text>
</comment>
<dbReference type="Gene3D" id="3.30.420.40">
    <property type="match status" value="1"/>
</dbReference>
<dbReference type="PANTHER" id="PTHR47690">
    <property type="entry name" value="GLUCOKINASE"/>
    <property type="match status" value="1"/>
</dbReference>
<sequence>MAEPLLIADIGGTNARFALLDEGTGSIGPLHRVKLDDFSDVAGAISAFLAAHAEGRTPSGAVLAAAGPVSGNRARLTNRGWAVDGAKIASALGIRAVRVVNDFAAMSRSLPELTPADLFPLGGGAGEPGEPMAVLGPGTGLGVGAFLPPDRILVTEGGHASLAATCPREAAVIGWLRARHGHVSAERALSGMGLANLHSALAAIDGVQTPRRDAAAVTAAGLSGECALCREALCMFCALLGAVAGDLALLYGARGGVFVAGGIPPRFPQFIAESEFRARFEAKGRFSEWLRPVPAYVVTRLDASMLGLAALARRL</sequence>
<evidence type="ECO:0000256" key="3">
    <source>
        <dbReference type="HAMAP-Rule" id="MF_00524"/>
    </source>
</evidence>
<reference evidence="5 6" key="1">
    <citation type="journal article" date="2019" name="Int. J. Syst. Evol. Microbiol.">
        <title>The Global Catalogue of Microorganisms (GCM) 10K type strain sequencing project: providing services to taxonomists for standard genome sequencing and annotation.</title>
        <authorList>
            <consortium name="The Broad Institute Genomics Platform"/>
            <consortium name="The Broad Institute Genome Sequencing Center for Infectious Disease"/>
            <person name="Wu L."/>
            <person name="Ma J."/>
        </authorList>
    </citation>
    <scope>NUCLEOTIDE SEQUENCE [LARGE SCALE GENOMIC DNA]</scope>
    <source>
        <strain evidence="5 6">JCM 9933</strain>
    </source>
</reference>
<dbReference type="InterPro" id="IPR003836">
    <property type="entry name" value="Glucokinase"/>
</dbReference>
<evidence type="ECO:0000256" key="4">
    <source>
        <dbReference type="RuleBase" id="RU004046"/>
    </source>
</evidence>
<dbReference type="HAMAP" id="MF_00524">
    <property type="entry name" value="Glucokinase"/>
    <property type="match status" value="1"/>
</dbReference>
<comment type="similarity">
    <text evidence="3 4">Belongs to the bacterial glucokinase family.</text>
</comment>
<dbReference type="RefSeq" id="WP_343894072.1">
    <property type="nucleotide sequence ID" value="NZ_BAAAFZ010000008.1"/>
</dbReference>
<dbReference type="Pfam" id="PF02685">
    <property type="entry name" value="Glucokinase"/>
    <property type="match status" value="1"/>
</dbReference>
<name>A0ABN1ESL3_9PROT</name>
<accession>A0ABN1ESL3</accession>
<evidence type="ECO:0000256" key="2">
    <source>
        <dbReference type="ARBA" id="ARBA00022777"/>
    </source>
</evidence>
<comment type="catalytic activity">
    <reaction evidence="3">
        <text>D-glucose + ATP = D-glucose 6-phosphate + ADP + H(+)</text>
        <dbReference type="Rhea" id="RHEA:17825"/>
        <dbReference type="ChEBI" id="CHEBI:4167"/>
        <dbReference type="ChEBI" id="CHEBI:15378"/>
        <dbReference type="ChEBI" id="CHEBI:30616"/>
        <dbReference type="ChEBI" id="CHEBI:61548"/>
        <dbReference type="ChEBI" id="CHEBI:456216"/>
        <dbReference type="EC" id="2.7.1.2"/>
    </reaction>
</comment>
<keyword evidence="3" id="KW-0324">Glycolysis</keyword>
<protein>
    <recommendedName>
        <fullName evidence="3">Glucokinase</fullName>
        <ecNumber evidence="3">2.7.1.2</ecNumber>
    </recommendedName>
    <alternativeName>
        <fullName evidence="3">Glucose kinase</fullName>
    </alternativeName>
</protein>
<dbReference type="NCBIfam" id="TIGR00749">
    <property type="entry name" value="glk"/>
    <property type="match status" value="1"/>
</dbReference>
<keyword evidence="3" id="KW-0963">Cytoplasm</keyword>
<dbReference type="EC" id="2.7.1.2" evidence="3"/>
<comment type="subcellular location">
    <subcellularLocation>
        <location evidence="3">Cytoplasm</location>
    </subcellularLocation>
</comment>
<evidence type="ECO:0000313" key="5">
    <source>
        <dbReference type="EMBL" id="GAA0573464.1"/>
    </source>
</evidence>
<proteinExistence type="inferred from homology"/>
<dbReference type="EMBL" id="BAAAFZ010000008">
    <property type="protein sequence ID" value="GAA0573464.1"/>
    <property type="molecule type" value="Genomic_DNA"/>
</dbReference>
<gene>
    <name evidence="3 5" type="primary">glk</name>
    <name evidence="5" type="ORF">GCM10009416_10150</name>
</gene>
<organism evidence="5 6">
    <name type="scientific">Craurococcus roseus</name>
    <dbReference type="NCBI Taxonomy" id="77585"/>
    <lineage>
        <taxon>Bacteria</taxon>
        <taxon>Pseudomonadati</taxon>
        <taxon>Pseudomonadota</taxon>
        <taxon>Alphaproteobacteria</taxon>
        <taxon>Acetobacterales</taxon>
        <taxon>Acetobacteraceae</taxon>
        <taxon>Craurococcus</taxon>
    </lineage>
</organism>
<feature type="binding site" evidence="3">
    <location>
        <begin position="8"/>
        <end position="13"/>
    </location>
    <ligand>
        <name>ATP</name>
        <dbReference type="ChEBI" id="CHEBI:30616"/>
    </ligand>
</feature>